<protein>
    <submittedName>
        <fullName evidence="1">Uncharacterized protein</fullName>
    </submittedName>
</protein>
<accession>A0A8H4R6I3</accession>
<proteinExistence type="predicted"/>
<gene>
    <name evidence="1" type="ORF">D9613_001369</name>
</gene>
<sequence>MHTYQPIVGHRSVILANPLFFSTNKASTLRNSQGKTGYGLIVLAQSWLLDHTTYPKAVGWKVPDDLSIFSFRRSWKRRDKRIKDAHPSTSLSFTLSCQPKLSTESSSGARLGSRSDGCHRWLRHWPLIVAPVVPTTTHRIYPTKMSDDRVWHRLAAICEEKGET</sequence>
<reference evidence="1 2" key="1">
    <citation type="submission" date="2019-12" db="EMBL/GenBank/DDBJ databases">
        <authorList>
            <person name="Floudas D."/>
            <person name="Bentzer J."/>
            <person name="Ahren D."/>
            <person name="Johansson T."/>
            <person name="Persson P."/>
            <person name="Tunlid A."/>
        </authorList>
    </citation>
    <scope>NUCLEOTIDE SEQUENCE [LARGE SCALE GENOMIC DNA]</scope>
    <source>
        <strain evidence="1 2">CBS 102.39</strain>
    </source>
</reference>
<dbReference type="EMBL" id="JAACJL010000001">
    <property type="protein sequence ID" value="KAF4623656.1"/>
    <property type="molecule type" value="Genomic_DNA"/>
</dbReference>
<dbReference type="Proteomes" id="UP000521872">
    <property type="component" value="Unassembled WGS sequence"/>
</dbReference>
<name>A0A8H4R6I3_9AGAR</name>
<evidence type="ECO:0000313" key="1">
    <source>
        <dbReference type="EMBL" id="KAF4623656.1"/>
    </source>
</evidence>
<keyword evidence="2" id="KW-1185">Reference proteome</keyword>
<organism evidence="1 2">
    <name type="scientific">Agrocybe pediades</name>
    <dbReference type="NCBI Taxonomy" id="84607"/>
    <lineage>
        <taxon>Eukaryota</taxon>
        <taxon>Fungi</taxon>
        <taxon>Dikarya</taxon>
        <taxon>Basidiomycota</taxon>
        <taxon>Agaricomycotina</taxon>
        <taxon>Agaricomycetes</taxon>
        <taxon>Agaricomycetidae</taxon>
        <taxon>Agaricales</taxon>
        <taxon>Agaricineae</taxon>
        <taxon>Strophariaceae</taxon>
        <taxon>Agrocybe</taxon>
    </lineage>
</organism>
<dbReference type="AlphaFoldDB" id="A0A8H4R6I3"/>
<evidence type="ECO:0000313" key="2">
    <source>
        <dbReference type="Proteomes" id="UP000521872"/>
    </source>
</evidence>
<comment type="caution">
    <text evidence="1">The sequence shown here is derived from an EMBL/GenBank/DDBJ whole genome shotgun (WGS) entry which is preliminary data.</text>
</comment>